<dbReference type="Gene3D" id="3.20.20.140">
    <property type="entry name" value="Metal-dependent hydrolases"/>
    <property type="match status" value="1"/>
</dbReference>
<dbReference type="EMBL" id="JABBNI010000063">
    <property type="protein sequence ID" value="NMM65102.1"/>
    <property type="molecule type" value="Genomic_DNA"/>
</dbReference>
<keyword evidence="7" id="KW-1185">Reference proteome</keyword>
<dbReference type="AlphaFoldDB" id="A0A7Y0HQT5"/>
<evidence type="ECO:0000256" key="3">
    <source>
        <dbReference type="ARBA" id="ARBA00022801"/>
    </source>
</evidence>
<dbReference type="PIRSF" id="PIRSF016557">
    <property type="entry name" value="Caps_synth_CpsB"/>
    <property type="match status" value="1"/>
</dbReference>
<proteinExistence type="inferred from homology"/>
<keyword evidence="3" id="KW-0378">Hydrolase</keyword>
<dbReference type="GO" id="GO:0004725">
    <property type="term" value="F:protein tyrosine phosphatase activity"/>
    <property type="evidence" value="ECO:0007669"/>
    <property type="project" value="UniProtKB-EC"/>
</dbReference>
<comment type="caution">
    <text evidence="6">The sequence shown here is derived from an EMBL/GenBank/DDBJ whole genome shotgun (WGS) entry which is preliminary data.</text>
</comment>
<reference evidence="6 7" key="1">
    <citation type="submission" date="2020-04" db="EMBL/GenBank/DDBJ databases">
        <authorList>
            <person name="Doyle D.A."/>
        </authorList>
    </citation>
    <scope>NUCLEOTIDE SEQUENCE [LARGE SCALE GENOMIC DNA]</scope>
    <source>
        <strain evidence="6 7">P21</strain>
    </source>
</reference>
<evidence type="ECO:0000256" key="1">
    <source>
        <dbReference type="ARBA" id="ARBA00005750"/>
    </source>
</evidence>
<evidence type="ECO:0000256" key="2">
    <source>
        <dbReference type="ARBA" id="ARBA00013064"/>
    </source>
</evidence>
<evidence type="ECO:0000256" key="4">
    <source>
        <dbReference type="ARBA" id="ARBA00022912"/>
    </source>
</evidence>
<reference evidence="6 7" key="2">
    <citation type="submission" date="2020-06" db="EMBL/GenBank/DDBJ databases">
        <title>Complete Genome Sequence of Clostridium muelleri sp. nov. P21T, an Acid-Alcohol Producing Acetogen Isolated from Old Hay.</title>
        <authorList>
            <person name="Duncan K.E."/>
            <person name="Tanner R.S."/>
        </authorList>
    </citation>
    <scope>NUCLEOTIDE SEQUENCE [LARGE SCALE GENOMIC DNA]</scope>
    <source>
        <strain evidence="6 7">P21</strain>
    </source>
</reference>
<evidence type="ECO:0000313" key="6">
    <source>
        <dbReference type="EMBL" id="NMM65102.1"/>
    </source>
</evidence>
<dbReference type="Proteomes" id="UP000537131">
    <property type="component" value="Unassembled WGS sequence"/>
</dbReference>
<dbReference type="InterPro" id="IPR016667">
    <property type="entry name" value="Caps_polysacc_synth_CpsB/CapC"/>
</dbReference>
<accession>A0A7Y0HQT5</accession>
<dbReference type="PANTHER" id="PTHR39181">
    <property type="entry name" value="TYROSINE-PROTEIN PHOSPHATASE YWQE"/>
    <property type="match status" value="1"/>
</dbReference>
<comment type="catalytic activity">
    <reaction evidence="5">
        <text>O-phospho-L-tyrosyl-[protein] + H2O = L-tyrosyl-[protein] + phosphate</text>
        <dbReference type="Rhea" id="RHEA:10684"/>
        <dbReference type="Rhea" id="RHEA-COMP:10136"/>
        <dbReference type="Rhea" id="RHEA-COMP:20101"/>
        <dbReference type="ChEBI" id="CHEBI:15377"/>
        <dbReference type="ChEBI" id="CHEBI:43474"/>
        <dbReference type="ChEBI" id="CHEBI:46858"/>
        <dbReference type="ChEBI" id="CHEBI:61978"/>
        <dbReference type="EC" id="3.1.3.48"/>
    </reaction>
</comment>
<comment type="similarity">
    <text evidence="1">Belongs to the metallo-dependent hydrolases superfamily. CpsB/CapC family.</text>
</comment>
<organism evidence="6 7">
    <name type="scientific">Clostridium muellerianum</name>
    <dbReference type="NCBI Taxonomy" id="2716538"/>
    <lineage>
        <taxon>Bacteria</taxon>
        <taxon>Bacillati</taxon>
        <taxon>Bacillota</taxon>
        <taxon>Clostridia</taxon>
        <taxon>Eubacteriales</taxon>
        <taxon>Clostridiaceae</taxon>
        <taxon>Clostridium</taxon>
    </lineage>
</organism>
<dbReference type="RefSeq" id="WP_169299692.1">
    <property type="nucleotide sequence ID" value="NZ_JABBNI010000063.1"/>
</dbReference>
<evidence type="ECO:0000256" key="5">
    <source>
        <dbReference type="ARBA" id="ARBA00051722"/>
    </source>
</evidence>
<keyword evidence="4" id="KW-0904">Protein phosphatase</keyword>
<protein>
    <recommendedName>
        <fullName evidence="2">protein-tyrosine-phosphatase</fullName>
        <ecNumber evidence="2">3.1.3.48</ecNumber>
    </recommendedName>
</protein>
<dbReference type="EC" id="3.1.3.48" evidence="2"/>
<dbReference type="Pfam" id="PF19567">
    <property type="entry name" value="CpsB_CapC"/>
    <property type="match status" value="1"/>
</dbReference>
<gene>
    <name evidence="6" type="ORF">HBE96_21185</name>
</gene>
<dbReference type="InterPro" id="IPR016195">
    <property type="entry name" value="Pol/histidinol_Pase-like"/>
</dbReference>
<dbReference type="GO" id="GO:0030145">
    <property type="term" value="F:manganese ion binding"/>
    <property type="evidence" value="ECO:0007669"/>
    <property type="project" value="InterPro"/>
</dbReference>
<name>A0A7Y0HQT5_9CLOT</name>
<sequence>MIDIHTHILPGIDDGSKDMDYSIKMLKIAEDNGIKKIIATPHFYRGYYENKYEDVCKHIEDLKKKIVEISINVEIFPGQEVFLDNHTLELYKDGAIKGLNNSKYVLVEFPMETMPKQALDMLYELKISGAVPIIAHPERYLYFMKKPSLINEFIEEKHLFQLNSGSVKGLFGKEAQKLSHTLIEHNICDFIASDAHSTGRRSPKIEEAIIQGDKLRAGLKDKVTKNAEKILSNDSINSCAEKVKEKKSIFSFLKRK</sequence>
<dbReference type="SUPFAM" id="SSF89550">
    <property type="entry name" value="PHP domain-like"/>
    <property type="match status" value="1"/>
</dbReference>
<dbReference type="PANTHER" id="PTHR39181:SF1">
    <property type="entry name" value="TYROSINE-PROTEIN PHOSPHATASE YWQE"/>
    <property type="match status" value="1"/>
</dbReference>
<evidence type="ECO:0000313" key="7">
    <source>
        <dbReference type="Proteomes" id="UP000537131"/>
    </source>
</evidence>